<name>A0ABV9XUC3_9PSEU</name>
<sequence length="117" mass="12434">MTRSVLVVVGPALSAVAIEPDRARTLVEWETFRSASTPVVLLPLPVAGLSLEFAVFLLASSEALDDEVVLPPDATVPLPPAVVEGYEARWLVSPAECDAPMFGPDLARLLSETSGHR</sequence>
<evidence type="ECO:0000313" key="1">
    <source>
        <dbReference type="EMBL" id="MFC5053563.1"/>
    </source>
</evidence>
<gene>
    <name evidence="1" type="ORF">ACFPFM_07305</name>
</gene>
<dbReference type="Proteomes" id="UP001595833">
    <property type="component" value="Unassembled WGS sequence"/>
</dbReference>
<dbReference type="RefSeq" id="WP_344036416.1">
    <property type="nucleotide sequence ID" value="NZ_BAAAKE010000005.1"/>
</dbReference>
<evidence type="ECO:0000313" key="2">
    <source>
        <dbReference type="Proteomes" id="UP001595833"/>
    </source>
</evidence>
<comment type="caution">
    <text evidence="1">The sequence shown here is derived from an EMBL/GenBank/DDBJ whole genome shotgun (WGS) entry which is preliminary data.</text>
</comment>
<proteinExistence type="predicted"/>
<keyword evidence="2" id="KW-1185">Reference proteome</keyword>
<reference evidence="2" key="1">
    <citation type="journal article" date="2019" name="Int. J. Syst. Evol. Microbiol.">
        <title>The Global Catalogue of Microorganisms (GCM) 10K type strain sequencing project: providing services to taxonomists for standard genome sequencing and annotation.</title>
        <authorList>
            <consortium name="The Broad Institute Genomics Platform"/>
            <consortium name="The Broad Institute Genome Sequencing Center for Infectious Disease"/>
            <person name="Wu L."/>
            <person name="Ma J."/>
        </authorList>
    </citation>
    <scope>NUCLEOTIDE SEQUENCE [LARGE SCALE GENOMIC DNA]</scope>
    <source>
        <strain evidence="2">KCTC 12848</strain>
    </source>
</reference>
<dbReference type="EMBL" id="JBHSJB010000007">
    <property type="protein sequence ID" value="MFC5053563.1"/>
    <property type="molecule type" value="Genomic_DNA"/>
</dbReference>
<protein>
    <submittedName>
        <fullName evidence="1">Uncharacterized protein</fullName>
    </submittedName>
</protein>
<accession>A0ABV9XUC3</accession>
<organism evidence="1 2">
    <name type="scientific">Saccharothrix xinjiangensis</name>
    <dbReference type="NCBI Taxonomy" id="204798"/>
    <lineage>
        <taxon>Bacteria</taxon>
        <taxon>Bacillati</taxon>
        <taxon>Actinomycetota</taxon>
        <taxon>Actinomycetes</taxon>
        <taxon>Pseudonocardiales</taxon>
        <taxon>Pseudonocardiaceae</taxon>
        <taxon>Saccharothrix</taxon>
    </lineage>
</organism>